<dbReference type="EMBL" id="VIFK01000055">
    <property type="protein sequence ID" value="TQE99529.1"/>
    <property type="molecule type" value="Genomic_DNA"/>
</dbReference>
<evidence type="ECO:0000313" key="1">
    <source>
        <dbReference type="EMBL" id="TQE99529.1"/>
    </source>
</evidence>
<evidence type="ECO:0000313" key="2">
    <source>
        <dbReference type="Proteomes" id="UP000315400"/>
    </source>
</evidence>
<sequence>MKRLARWEIDEKSRRFGRFCFNCLTAQRILGFDRHFESDNPITVAKVDVFKGWHRVCLVASMVGVQEDDQLTLIGRESHLDRMVHDLQAYGLQAPLVERGFLGEWELPRSDKADRELRDVWQRLTARNKLRHAVAQMHPELRVWPGEREYAPKGDEVQLRKNFKKVKLGGCV</sequence>
<dbReference type="AlphaFoldDB" id="A0A540VRX3"/>
<proteinExistence type="predicted"/>
<reference evidence="1 2" key="1">
    <citation type="submission" date="2019-06" db="EMBL/GenBank/DDBJ databases">
        <title>Metagenome assembled Genome of Spiribacter salinus SL48-SHIP from the microbial mat of Salt Lake 48 (Novosibirsk region, Russia).</title>
        <authorList>
            <person name="Shipova A."/>
            <person name="Rozanov A.S."/>
            <person name="Bryanskaya A.V."/>
            <person name="Peltek S.E."/>
        </authorList>
    </citation>
    <scope>NUCLEOTIDE SEQUENCE [LARGE SCALE GENOMIC DNA]</scope>
    <source>
        <strain evidence="1">SL48-SHIP-2</strain>
    </source>
</reference>
<accession>A0A540VRX3</accession>
<dbReference type="Proteomes" id="UP000315400">
    <property type="component" value="Unassembled WGS sequence"/>
</dbReference>
<name>A0A540VRX3_9GAMM</name>
<gene>
    <name evidence="1" type="ORF">FKY71_08100</name>
</gene>
<protein>
    <submittedName>
        <fullName evidence="1">Uncharacterized protein</fullName>
    </submittedName>
</protein>
<organism evidence="1 2">
    <name type="scientific">Spiribacter salinus</name>
    <dbReference type="NCBI Taxonomy" id="1335746"/>
    <lineage>
        <taxon>Bacteria</taxon>
        <taxon>Pseudomonadati</taxon>
        <taxon>Pseudomonadota</taxon>
        <taxon>Gammaproteobacteria</taxon>
        <taxon>Chromatiales</taxon>
        <taxon>Ectothiorhodospiraceae</taxon>
        <taxon>Spiribacter</taxon>
    </lineage>
</organism>
<comment type="caution">
    <text evidence="1">The sequence shown here is derived from an EMBL/GenBank/DDBJ whole genome shotgun (WGS) entry which is preliminary data.</text>
</comment>